<keyword evidence="2" id="KW-0732">Signal</keyword>
<dbReference type="AlphaFoldDB" id="A0A848FGP7"/>
<dbReference type="NCBIfam" id="TIGR02595">
    <property type="entry name" value="PEP_CTERM"/>
    <property type="match status" value="1"/>
</dbReference>
<dbReference type="PROSITE" id="PS51257">
    <property type="entry name" value="PROKAR_LIPOPROTEIN"/>
    <property type="match status" value="1"/>
</dbReference>
<dbReference type="NCBIfam" id="TIGR02913">
    <property type="entry name" value="HAF_rpt"/>
    <property type="match status" value="2"/>
</dbReference>
<reference evidence="3 4" key="1">
    <citation type="submission" date="2020-04" db="EMBL/GenBank/DDBJ databases">
        <title>Azohydromonas sp. isolated from soil.</title>
        <authorList>
            <person name="Dahal R.H."/>
        </authorList>
    </citation>
    <scope>NUCLEOTIDE SEQUENCE [LARGE SCALE GENOMIC DNA]</scope>
    <source>
        <strain evidence="3 4">G-1-1-14</strain>
    </source>
</reference>
<feature type="transmembrane region" description="Helical" evidence="1">
    <location>
        <begin position="331"/>
        <end position="348"/>
    </location>
</feature>
<dbReference type="Proteomes" id="UP000574067">
    <property type="component" value="Unassembled WGS sequence"/>
</dbReference>
<name>A0A848FGP7_9BURK</name>
<dbReference type="InterPro" id="IPR014262">
    <property type="entry name" value="HAF_rpt"/>
</dbReference>
<evidence type="ECO:0000313" key="3">
    <source>
        <dbReference type="EMBL" id="NML18025.1"/>
    </source>
</evidence>
<dbReference type="RefSeq" id="WP_169162928.1">
    <property type="nucleotide sequence ID" value="NZ_JABBFW010000026.1"/>
</dbReference>
<evidence type="ECO:0000256" key="1">
    <source>
        <dbReference type="SAM" id="Phobius"/>
    </source>
</evidence>
<feature type="signal peptide" evidence="2">
    <location>
        <begin position="1"/>
        <end position="24"/>
    </location>
</feature>
<feature type="chain" id="PRO_5033047821" evidence="2">
    <location>
        <begin position="25"/>
        <end position="355"/>
    </location>
</feature>
<keyword evidence="1" id="KW-0472">Membrane</keyword>
<protein>
    <submittedName>
        <fullName evidence="3">PEP-CTERM sorting domain-containing protein</fullName>
    </submittedName>
</protein>
<evidence type="ECO:0000256" key="2">
    <source>
        <dbReference type="SAM" id="SignalP"/>
    </source>
</evidence>
<keyword evidence="1" id="KW-0812">Transmembrane</keyword>
<proteinExistence type="predicted"/>
<keyword evidence="4" id="KW-1185">Reference proteome</keyword>
<accession>A0A848FGP7</accession>
<organism evidence="3 4">
    <name type="scientific">Azohydromonas caseinilytica</name>
    <dbReference type="NCBI Taxonomy" id="2728836"/>
    <lineage>
        <taxon>Bacteria</taxon>
        <taxon>Pseudomonadati</taxon>
        <taxon>Pseudomonadota</taxon>
        <taxon>Betaproteobacteria</taxon>
        <taxon>Burkholderiales</taxon>
        <taxon>Sphaerotilaceae</taxon>
        <taxon>Azohydromonas</taxon>
    </lineage>
</organism>
<sequence length="355" mass="38578">MRNLRCVPAAAAALVLACATAARAELPRYRVTGLAESPTVRMTYASSLNNRGEVLGNGYFGADRPSNLVYRNGRLEQVQALSRAWLLDMNDRGDIAGSGFQDGSYPLLYRDGRLINLTASLNGVVGGVANAVNNQGHVVGWHTQDNVNLRKFYYDGHQVHTLSFEYGFIDINDHDVMLNAGGFIYDHGRIEEIPGIGPLYGNARPVALNNSGQVVGYADVQGRYVPFLYSNGVITDLGSLGGFNGDARDINDQGWVVGRSQFDANDWDAFLHADDALHNLEDLLAPRERGRWDFDTAVQVNERGQILVLGAYGRDIGYSVALLSPVPEPRGGLLMLAGLLGALGAVAARRRRRCS</sequence>
<comment type="caution">
    <text evidence="3">The sequence shown here is derived from an EMBL/GenBank/DDBJ whole genome shotgun (WGS) entry which is preliminary data.</text>
</comment>
<keyword evidence="1" id="KW-1133">Transmembrane helix</keyword>
<gene>
    <name evidence="3" type="ORF">HHL10_23935</name>
</gene>
<evidence type="ECO:0000313" key="4">
    <source>
        <dbReference type="Proteomes" id="UP000574067"/>
    </source>
</evidence>
<dbReference type="EMBL" id="JABBFW010000026">
    <property type="protein sequence ID" value="NML18025.1"/>
    <property type="molecule type" value="Genomic_DNA"/>
</dbReference>
<dbReference type="InterPro" id="IPR013424">
    <property type="entry name" value="Ice-binding_C"/>
</dbReference>